<evidence type="ECO:0000313" key="2">
    <source>
        <dbReference type="EMBL" id="EDT72166.1"/>
    </source>
</evidence>
<dbReference type="RefSeq" id="WP_003474510.1">
    <property type="nucleotide sequence ID" value="NZ_ABOO01000012.1"/>
</dbReference>
<dbReference type="Proteomes" id="UP000003188">
    <property type="component" value="Unassembled WGS sequence"/>
</dbReference>
<dbReference type="SUPFAM" id="SSF55729">
    <property type="entry name" value="Acyl-CoA N-acyltransferases (Nat)"/>
    <property type="match status" value="1"/>
</dbReference>
<dbReference type="GO" id="GO:0016747">
    <property type="term" value="F:acyltransferase activity, transferring groups other than amino-acyl groups"/>
    <property type="evidence" value="ECO:0007669"/>
    <property type="project" value="InterPro"/>
</dbReference>
<organism evidence="2 3">
    <name type="scientific">Clostridium perfringens D str. JGS1721</name>
    <dbReference type="NCBI Taxonomy" id="488537"/>
    <lineage>
        <taxon>Bacteria</taxon>
        <taxon>Bacillati</taxon>
        <taxon>Bacillota</taxon>
        <taxon>Clostridia</taxon>
        <taxon>Eubacteriales</taxon>
        <taxon>Clostridiaceae</taxon>
        <taxon>Clostridium</taxon>
    </lineage>
</organism>
<dbReference type="EMBL" id="ABOO01000012">
    <property type="protein sequence ID" value="EDT72166.1"/>
    <property type="molecule type" value="Genomic_DNA"/>
</dbReference>
<name>B1V203_CLOPF</name>
<dbReference type="PROSITE" id="PS51186">
    <property type="entry name" value="GNAT"/>
    <property type="match status" value="1"/>
</dbReference>
<proteinExistence type="predicted"/>
<evidence type="ECO:0000313" key="3">
    <source>
        <dbReference type="Proteomes" id="UP000003188"/>
    </source>
</evidence>
<sequence length="190" mass="22493">MITLKNIINKIINKIIIFEYIYKAELEFIDDIKIGDNIEFSEMTEKDIDNLKSTLGKEITDFKIEILKKRIYENGVKVFALKEYSDVIGYCSLSFVDYKENGINKTIKIDYKQAYFFDDYICKRYRGKGLHYYSIIKRCEYAIKNGKSEGISCIYSWNKSSSINFEKANFKKISKFIYIKIIKKLIECRV</sequence>
<accession>B1V203</accession>
<dbReference type="InterPro" id="IPR016181">
    <property type="entry name" value="Acyl_CoA_acyltransferase"/>
</dbReference>
<feature type="domain" description="N-acetyltransferase" evidence="1">
    <location>
        <begin position="38"/>
        <end position="187"/>
    </location>
</feature>
<reference evidence="2 3" key="1">
    <citation type="submission" date="2008-03" db="EMBL/GenBank/DDBJ databases">
        <authorList>
            <person name="Paulsen I."/>
            <person name="Sebastian Y."/>
        </authorList>
    </citation>
    <scope>NUCLEOTIDE SEQUENCE [LARGE SCALE GENOMIC DNA]</scope>
    <source>
        <strain evidence="3">D str. JGS1721</strain>
    </source>
</reference>
<dbReference type="AlphaFoldDB" id="B1V203"/>
<dbReference type="InterPro" id="IPR000182">
    <property type="entry name" value="GNAT_dom"/>
</dbReference>
<gene>
    <name evidence="2" type="ORF">CJD_0605</name>
</gene>
<protein>
    <recommendedName>
        <fullName evidence="1">N-acetyltransferase domain-containing protein</fullName>
    </recommendedName>
</protein>
<comment type="caution">
    <text evidence="2">The sequence shown here is derived from an EMBL/GenBank/DDBJ whole genome shotgun (WGS) entry which is preliminary data.</text>
</comment>
<dbReference type="Gene3D" id="3.40.630.30">
    <property type="match status" value="1"/>
</dbReference>
<evidence type="ECO:0000259" key="1">
    <source>
        <dbReference type="PROSITE" id="PS51186"/>
    </source>
</evidence>